<dbReference type="EMBL" id="JACXTA010000018">
    <property type="protein sequence ID" value="MBD3707669.1"/>
    <property type="molecule type" value="Genomic_DNA"/>
</dbReference>
<organism evidence="1 2">
    <name type="scientific">Enterobacter hormaechei</name>
    <dbReference type="NCBI Taxonomy" id="158836"/>
    <lineage>
        <taxon>Bacteria</taxon>
        <taxon>Pseudomonadati</taxon>
        <taxon>Pseudomonadota</taxon>
        <taxon>Gammaproteobacteria</taxon>
        <taxon>Enterobacterales</taxon>
        <taxon>Enterobacteriaceae</taxon>
        <taxon>Enterobacter</taxon>
        <taxon>Enterobacter cloacae complex</taxon>
    </lineage>
</organism>
<gene>
    <name evidence="1" type="ORF">IE983_25580</name>
</gene>
<reference evidence="1" key="1">
    <citation type="submission" date="2020-07" db="EMBL/GenBank/DDBJ databases">
        <title>Clinical and genomic characterization of carbapenemase-producing Enterobacterales causing secondary infections during the COVID-19 crisis at a New York City hospital.</title>
        <authorList>
            <person name="Gomez-Simmonds A."/>
            <person name="Annavajhala M.K."/>
            <person name="Uhlemann A.-C."/>
        </authorList>
    </citation>
    <scope>NUCLEOTIDE SEQUENCE</scope>
    <source>
        <strain evidence="1">NK1396</strain>
    </source>
</reference>
<sequence>MVDYQFSDVICLAYDRSSPEQSHPAANMVVDLVFANAGVFDKSSRRRNSTFPRSMTSVLQVSLLPLEEVSFSRALVS</sequence>
<accession>A0A927HN97</accession>
<evidence type="ECO:0000313" key="1">
    <source>
        <dbReference type="EMBL" id="MBD3707669.1"/>
    </source>
</evidence>
<dbReference type="Proteomes" id="UP000655273">
    <property type="component" value="Unassembled WGS sequence"/>
</dbReference>
<name>A0A927HN97_9ENTR</name>
<comment type="caution">
    <text evidence="1">The sequence shown here is derived from an EMBL/GenBank/DDBJ whole genome shotgun (WGS) entry which is preliminary data.</text>
</comment>
<dbReference type="AlphaFoldDB" id="A0A927HN97"/>
<proteinExistence type="predicted"/>
<evidence type="ECO:0000313" key="2">
    <source>
        <dbReference type="Proteomes" id="UP000655273"/>
    </source>
</evidence>
<protein>
    <submittedName>
        <fullName evidence="1">Uncharacterized protein</fullName>
    </submittedName>
</protein>